<dbReference type="eggNOG" id="ENOG5033W18">
    <property type="taxonomic scope" value="Bacteria"/>
</dbReference>
<dbReference type="AlphaFoldDB" id="E7GF91"/>
<dbReference type="EMBL" id="ADKX01000048">
    <property type="protein sequence ID" value="EFW03370.1"/>
    <property type="molecule type" value="Genomic_DNA"/>
</dbReference>
<keyword evidence="2" id="KW-1185">Reference proteome</keyword>
<dbReference type="OrthoDB" id="1643669at2"/>
<dbReference type="GeneID" id="78228661"/>
<proteinExistence type="predicted"/>
<accession>E7GF91</accession>
<protein>
    <recommendedName>
        <fullName evidence="3">Thioredoxin-like fold domain-containing protein</fullName>
    </recommendedName>
</protein>
<dbReference type="PROSITE" id="PS51257">
    <property type="entry name" value="PROKAR_LIPOPROTEIN"/>
    <property type="match status" value="1"/>
</dbReference>
<dbReference type="RefSeq" id="WP_008790516.1">
    <property type="nucleotide sequence ID" value="NZ_AKCB01000001.1"/>
</dbReference>
<gene>
    <name evidence="1" type="ORF">HMPREF9488_03434</name>
</gene>
<organism evidence="1 2">
    <name type="scientific">Coprobacillus cateniformis</name>
    <dbReference type="NCBI Taxonomy" id="100884"/>
    <lineage>
        <taxon>Bacteria</taxon>
        <taxon>Bacillati</taxon>
        <taxon>Bacillota</taxon>
        <taxon>Erysipelotrichia</taxon>
        <taxon>Erysipelotrichales</taxon>
        <taxon>Coprobacillaceae</taxon>
        <taxon>Coprobacillus</taxon>
    </lineage>
</organism>
<dbReference type="Proteomes" id="UP000003157">
    <property type="component" value="Unassembled WGS sequence"/>
</dbReference>
<evidence type="ECO:0000313" key="1">
    <source>
        <dbReference type="EMBL" id="EFW03370.1"/>
    </source>
</evidence>
<dbReference type="SUPFAM" id="SSF52833">
    <property type="entry name" value="Thioredoxin-like"/>
    <property type="match status" value="1"/>
</dbReference>
<dbReference type="InterPro" id="IPR036249">
    <property type="entry name" value="Thioredoxin-like_sf"/>
</dbReference>
<evidence type="ECO:0008006" key="3">
    <source>
        <dbReference type="Google" id="ProtNLM"/>
    </source>
</evidence>
<dbReference type="Gene3D" id="3.40.30.10">
    <property type="entry name" value="Glutaredoxin"/>
    <property type="match status" value="1"/>
</dbReference>
<dbReference type="STRING" id="100884.GCA_000269565_00767"/>
<dbReference type="HOGENOM" id="CLU_1692454_0_0_9"/>
<reference evidence="1 2" key="1">
    <citation type="submission" date="2010-12" db="EMBL/GenBank/DDBJ databases">
        <title>The Genome Sequence of Coprobacillus sp. strain 29_1.</title>
        <authorList>
            <consortium name="The Broad Institute Genome Sequencing Platform"/>
            <person name="Earl A."/>
            <person name="Ward D."/>
            <person name="Feldgarden M."/>
            <person name="Gevers D."/>
            <person name="Daigneault M."/>
            <person name="Sibley C.D."/>
            <person name="White A."/>
            <person name="Strauss J."/>
            <person name="Allen-Vercoe E."/>
            <person name="Young S.K."/>
            <person name="Zeng Q."/>
            <person name="Gargeya S."/>
            <person name="Fitzgerald M."/>
            <person name="Haas B."/>
            <person name="Abouelleil A."/>
            <person name="Alvarado L."/>
            <person name="Arachchi H.M."/>
            <person name="Berlin A."/>
            <person name="Brown A."/>
            <person name="Chapman S.B."/>
            <person name="Chen Z."/>
            <person name="Dunbar C."/>
            <person name="Freedman E."/>
            <person name="Gearin G."/>
            <person name="Gellesch M."/>
            <person name="Goldberg J."/>
            <person name="Griggs A."/>
            <person name="Gujja S."/>
            <person name="Heilman E."/>
            <person name="Heiman D."/>
            <person name="Howarth C."/>
            <person name="Larson L."/>
            <person name="Lui A."/>
            <person name="MacDonald P.J.P."/>
            <person name="Mehta T."/>
            <person name="Montmayeur A."/>
            <person name="Murphy C."/>
            <person name="Neiman D."/>
            <person name="Pearson M."/>
            <person name="Priest M."/>
            <person name="Roberts A."/>
            <person name="Saif S."/>
            <person name="Shea T."/>
            <person name="Shenoy N."/>
            <person name="Sisk P."/>
            <person name="Stolte C."/>
            <person name="Sykes S."/>
            <person name="White J."/>
            <person name="Yandava C."/>
            <person name="Nusbaum C."/>
            <person name="Birren B."/>
        </authorList>
    </citation>
    <scope>NUCLEOTIDE SEQUENCE [LARGE SCALE GENOMIC DNA]</scope>
    <source>
        <strain evidence="1 2">29_1</strain>
    </source>
</reference>
<evidence type="ECO:0000313" key="2">
    <source>
        <dbReference type="Proteomes" id="UP000003157"/>
    </source>
</evidence>
<name>E7GF91_9FIRM</name>
<sequence length="140" mass="16068">MKKLFLAFLILLTGCQKQPQYYLYVYYSQTCPMCKSFIHVVIPQLEEEYGQSMKITKMDIDEDASVEAYAKTCSLLKDYYVDEDAGSVPFIVLDGYFAKVGYDIGTDQEMIDAIHQAIAGEEISSELKDVYYFQEGKTFH</sequence>
<comment type="caution">
    <text evidence="1">The sequence shown here is derived from an EMBL/GenBank/DDBJ whole genome shotgun (WGS) entry which is preliminary data.</text>
</comment>